<protein>
    <submittedName>
        <fullName evidence="8">MFS transporter</fullName>
    </submittedName>
</protein>
<dbReference type="GO" id="GO:0005886">
    <property type="term" value="C:plasma membrane"/>
    <property type="evidence" value="ECO:0007669"/>
    <property type="project" value="UniProtKB-SubCell"/>
</dbReference>
<dbReference type="AlphaFoldDB" id="A0A7Y0L3H5"/>
<proteinExistence type="predicted"/>
<evidence type="ECO:0000259" key="7">
    <source>
        <dbReference type="PROSITE" id="PS50850"/>
    </source>
</evidence>
<keyword evidence="9" id="KW-1185">Reference proteome</keyword>
<dbReference type="RefSeq" id="WP_169097365.1">
    <property type="nucleotide sequence ID" value="NZ_JABBVZ010000011.1"/>
</dbReference>
<dbReference type="GO" id="GO:0022857">
    <property type="term" value="F:transmembrane transporter activity"/>
    <property type="evidence" value="ECO:0007669"/>
    <property type="project" value="InterPro"/>
</dbReference>
<feature type="transmembrane region" description="Helical" evidence="6">
    <location>
        <begin position="103"/>
        <end position="120"/>
    </location>
</feature>
<feature type="transmembrane region" description="Helical" evidence="6">
    <location>
        <begin position="78"/>
        <end position="97"/>
    </location>
</feature>
<keyword evidence="5 6" id="KW-0472">Membrane</keyword>
<dbReference type="SUPFAM" id="SSF103473">
    <property type="entry name" value="MFS general substrate transporter"/>
    <property type="match status" value="1"/>
</dbReference>
<name>A0A7Y0L3H5_9FIRM</name>
<feature type="transmembrane region" description="Helical" evidence="6">
    <location>
        <begin position="241"/>
        <end position="262"/>
    </location>
</feature>
<feature type="transmembrane region" description="Helical" evidence="6">
    <location>
        <begin position="169"/>
        <end position="188"/>
    </location>
</feature>
<comment type="subcellular location">
    <subcellularLocation>
        <location evidence="1">Cell membrane</location>
        <topology evidence="1">Multi-pass membrane protein</topology>
    </subcellularLocation>
</comment>
<dbReference type="Proteomes" id="UP000533476">
    <property type="component" value="Unassembled WGS sequence"/>
</dbReference>
<dbReference type="InterPro" id="IPR011701">
    <property type="entry name" value="MFS"/>
</dbReference>
<dbReference type="PANTHER" id="PTHR43129:SF1">
    <property type="entry name" value="FOSMIDOMYCIN RESISTANCE PROTEIN"/>
    <property type="match status" value="1"/>
</dbReference>
<dbReference type="Pfam" id="PF07690">
    <property type="entry name" value="MFS_1"/>
    <property type="match status" value="1"/>
</dbReference>
<dbReference type="PANTHER" id="PTHR43129">
    <property type="entry name" value="FOSMIDOMYCIN RESISTANCE PROTEIN"/>
    <property type="match status" value="1"/>
</dbReference>
<sequence length="392" mass="40976">MAVQLQKAHASSSLRQVIGWLSWTHFLNDGIANYLPGILPFILSQRHVPAALAGGFMTALLLAQGLQPLSGWIADRIGGRVMVLGGVALSTASAALVGWAHPVWLLILLLILTGIGNTAFHPQALSITRGHVGSRQGAVMSVFLVGGEIGRSLGPLAAGVVVHQWGLNWIWLLALPLLITYPWVMKVIPPAPKKSRQGAPIAFNRHIKPASALLGYSLVRSATTYEMVTLSPILWHQRGGSLVVGSALVTVLIGVGIVGNLLGGAMNDRFGKGAVLAGTSILAIISLAGFASLSGFWIWPALGVMGIALFGSSSTTMLIGQDIFSENPALGSGVALGLANGLGAILVIPLTYLAAEWGDATIVWILAALTLATMPTIWGMPRGRKELAAHHA</sequence>
<reference evidence="8 9" key="1">
    <citation type="submission" date="2020-04" db="EMBL/GenBank/DDBJ databases">
        <authorList>
            <person name="Zhang R."/>
            <person name="Schippers A."/>
        </authorList>
    </citation>
    <scope>NUCLEOTIDE SEQUENCE [LARGE SCALE GENOMIC DNA]</scope>
    <source>
        <strain evidence="8 9">DSM 109850</strain>
    </source>
</reference>
<evidence type="ECO:0000256" key="1">
    <source>
        <dbReference type="ARBA" id="ARBA00004651"/>
    </source>
</evidence>
<feature type="domain" description="Major facilitator superfamily (MFS) profile" evidence="7">
    <location>
        <begin position="1"/>
        <end position="385"/>
    </location>
</feature>
<keyword evidence="2" id="KW-0813">Transport</keyword>
<evidence type="ECO:0000256" key="3">
    <source>
        <dbReference type="ARBA" id="ARBA00022692"/>
    </source>
</evidence>
<evidence type="ECO:0000256" key="5">
    <source>
        <dbReference type="ARBA" id="ARBA00023136"/>
    </source>
</evidence>
<feature type="transmembrane region" description="Helical" evidence="6">
    <location>
        <begin position="297"/>
        <end position="320"/>
    </location>
</feature>
<comment type="caution">
    <text evidence="8">The sequence shown here is derived from an EMBL/GenBank/DDBJ whole genome shotgun (WGS) entry which is preliminary data.</text>
</comment>
<accession>A0A7Y0L3H5</accession>
<evidence type="ECO:0000256" key="6">
    <source>
        <dbReference type="SAM" id="Phobius"/>
    </source>
</evidence>
<dbReference type="EMBL" id="JABBVZ010000011">
    <property type="protein sequence ID" value="NMP21720.1"/>
    <property type="molecule type" value="Genomic_DNA"/>
</dbReference>
<dbReference type="CDD" id="cd17478">
    <property type="entry name" value="MFS_FsR"/>
    <property type="match status" value="1"/>
</dbReference>
<feature type="transmembrane region" description="Helical" evidence="6">
    <location>
        <begin position="361"/>
        <end position="380"/>
    </location>
</feature>
<feature type="transmembrane region" description="Helical" evidence="6">
    <location>
        <begin position="332"/>
        <end position="355"/>
    </location>
</feature>
<evidence type="ECO:0000256" key="4">
    <source>
        <dbReference type="ARBA" id="ARBA00022989"/>
    </source>
</evidence>
<dbReference type="Gene3D" id="1.20.1250.20">
    <property type="entry name" value="MFS general substrate transporter like domains"/>
    <property type="match status" value="2"/>
</dbReference>
<keyword evidence="4 6" id="KW-1133">Transmembrane helix</keyword>
<gene>
    <name evidence="8" type="ORF">HIJ39_05040</name>
</gene>
<dbReference type="PROSITE" id="PS50850">
    <property type="entry name" value="MFS"/>
    <property type="match status" value="1"/>
</dbReference>
<feature type="transmembrane region" description="Helical" evidence="6">
    <location>
        <begin position="48"/>
        <end position="66"/>
    </location>
</feature>
<evidence type="ECO:0000313" key="9">
    <source>
        <dbReference type="Proteomes" id="UP000533476"/>
    </source>
</evidence>
<dbReference type="InterPro" id="IPR036259">
    <property type="entry name" value="MFS_trans_sf"/>
</dbReference>
<dbReference type="InterPro" id="IPR020846">
    <property type="entry name" value="MFS_dom"/>
</dbReference>
<evidence type="ECO:0000313" key="8">
    <source>
        <dbReference type="EMBL" id="NMP21720.1"/>
    </source>
</evidence>
<organism evidence="8 9">
    <name type="scientific">Sulfobacillus harzensis</name>
    <dbReference type="NCBI Taxonomy" id="2729629"/>
    <lineage>
        <taxon>Bacteria</taxon>
        <taxon>Bacillati</taxon>
        <taxon>Bacillota</taxon>
        <taxon>Clostridia</taxon>
        <taxon>Eubacteriales</taxon>
        <taxon>Clostridiales Family XVII. Incertae Sedis</taxon>
        <taxon>Sulfobacillus</taxon>
    </lineage>
</organism>
<keyword evidence="3 6" id="KW-0812">Transmembrane</keyword>
<feature type="transmembrane region" description="Helical" evidence="6">
    <location>
        <begin position="274"/>
        <end position="291"/>
    </location>
</feature>
<evidence type="ECO:0000256" key="2">
    <source>
        <dbReference type="ARBA" id="ARBA00022448"/>
    </source>
</evidence>